<feature type="transmembrane region" description="Helical" evidence="9">
    <location>
        <begin position="55"/>
        <end position="77"/>
    </location>
</feature>
<dbReference type="FunFam" id="3.40.50.300:FF:000221">
    <property type="entry name" value="Multidrug ABC transporter ATP-binding protein"/>
    <property type="match status" value="1"/>
</dbReference>
<organism evidence="12 13">
    <name type="scientific">Paenibacillus nuruki</name>
    <dbReference type="NCBI Taxonomy" id="1886670"/>
    <lineage>
        <taxon>Bacteria</taxon>
        <taxon>Bacillati</taxon>
        <taxon>Bacillota</taxon>
        <taxon>Bacilli</taxon>
        <taxon>Bacillales</taxon>
        <taxon>Paenibacillaceae</taxon>
        <taxon>Paenibacillus</taxon>
    </lineage>
</organism>
<accession>A0A1E3L3D4</accession>
<evidence type="ECO:0000313" key="13">
    <source>
        <dbReference type="Proteomes" id="UP000094578"/>
    </source>
</evidence>
<dbReference type="GO" id="GO:0005886">
    <property type="term" value="C:plasma membrane"/>
    <property type="evidence" value="ECO:0007669"/>
    <property type="project" value="UniProtKB-SubCell"/>
</dbReference>
<dbReference type="EMBL" id="MDER01000042">
    <property type="protein sequence ID" value="ODP28163.1"/>
    <property type="molecule type" value="Genomic_DNA"/>
</dbReference>
<evidence type="ECO:0000256" key="1">
    <source>
        <dbReference type="ARBA" id="ARBA00004651"/>
    </source>
</evidence>
<dbReference type="Pfam" id="PF00664">
    <property type="entry name" value="ABC_membrane"/>
    <property type="match status" value="1"/>
</dbReference>
<evidence type="ECO:0000259" key="10">
    <source>
        <dbReference type="PROSITE" id="PS50893"/>
    </source>
</evidence>
<proteinExistence type="predicted"/>
<evidence type="ECO:0000256" key="6">
    <source>
        <dbReference type="ARBA" id="ARBA00022840"/>
    </source>
</evidence>
<name>A0A1E3L3D4_9BACL</name>
<dbReference type="GO" id="GO:0005524">
    <property type="term" value="F:ATP binding"/>
    <property type="evidence" value="ECO:0007669"/>
    <property type="project" value="UniProtKB-KW"/>
</dbReference>
<dbReference type="PROSITE" id="PS50893">
    <property type="entry name" value="ABC_TRANSPORTER_2"/>
    <property type="match status" value="1"/>
</dbReference>
<dbReference type="PATRIC" id="fig|1886670.3.peg.2457"/>
<dbReference type="SUPFAM" id="SSF52540">
    <property type="entry name" value="P-loop containing nucleoside triphosphate hydrolases"/>
    <property type="match status" value="1"/>
</dbReference>
<dbReference type="SUPFAM" id="SSF90123">
    <property type="entry name" value="ABC transporter transmembrane region"/>
    <property type="match status" value="1"/>
</dbReference>
<feature type="domain" description="ABC transmembrane type-1" evidence="11">
    <location>
        <begin position="19"/>
        <end position="304"/>
    </location>
</feature>
<keyword evidence="2" id="KW-0813">Transport</keyword>
<feature type="transmembrane region" description="Helical" evidence="9">
    <location>
        <begin position="135"/>
        <end position="154"/>
    </location>
</feature>
<dbReference type="InterPro" id="IPR027417">
    <property type="entry name" value="P-loop_NTPase"/>
</dbReference>
<keyword evidence="6 12" id="KW-0067">ATP-binding</keyword>
<feature type="transmembrane region" description="Helical" evidence="9">
    <location>
        <begin position="15"/>
        <end position="35"/>
    </location>
</feature>
<dbReference type="InterPro" id="IPR003593">
    <property type="entry name" value="AAA+_ATPase"/>
</dbReference>
<keyword evidence="3" id="KW-1003">Cell membrane</keyword>
<evidence type="ECO:0000256" key="3">
    <source>
        <dbReference type="ARBA" id="ARBA00022475"/>
    </source>
</evidence>
<evidence type="ECO:0000256" key="4">
    <source>
        <dbReference type="ARBA" id="ARBA00022692"/>
    </source>
</evidence>
<feature type="transmembrane region" description="Helical" evidence="9">
    <location>
        <begin position="244"/>
        <end position="263"/>
    </location>
</feature>
<feature type="domain" description="ABC transporter" evidence="10">
    <location>
        <begin position="337"/>
        <end position="572"/>
    </location>
</feature>
<dbReference type="CDD" id="cd18541">
    <property type="entry name" value="ABC_6TM_TmrB_like"/>
    <property type="match status" value="1"/>
</dbReference>
<feature type="transmembrane region" description="Helical" evidence="9">
    <location>
        <begin position="160"/>
        <end position="179"/>
    </location>
</feature>
<keyword evidence="7 9" id="KW-1133">Transmembrane helix</keyword>
<sequence>MKDRSILTDYVQKHWRYYLLAVSLIILSNIGQAAIPRVLGQFTDALLNGGIQYQMIIEYSLILAGIGIMYNLFFGAGQFTVMRLGRKFEFEMRQSLFSKFSTLSEYYFSKQGTGKLLSSMTNDVNSVRESISNGVTMTTNAIFLFLSCIVMMLLSHIPLYLILVSVVPMVGIPFLVIYFGPRIRKRSQNVQESLAVMTESAEEQLSGIRVTKTFAIEPTARQRFGTTVNHIRDNQLHLVRMSSLFQAAVPFLGALSLVISLLYGGYLTIQGTITIGNFIALTLYLRIMSGPLQQIGNVINMMQRSGASLDRVNRLLAEKPDIEDHPDAQPLASTPDLKIEHLSFAYPGSERYALSDINLHIEAGQTVGIVGKTGSGKSTLVKLLLRLYDPPENTVWLGGTDIRQISLQSLRSRIAYVPQDGFLFSTTIRDNIAFSDRNTPLEKVEDHARQAMIYEPISNFPEGFDTKLGERGITLSGGQRQRTSLARGLVKKGPILILDDSMSAVDAVTETGILNNLIRERDQYTNLIISHRISAVKHADLIIVLDEGTIVQQGTHQQLLQQQGIYSSLYQLQEEGLRA</sequence>
<evidence type="ECO:0000256" key="5">
    <source>
        <dbReference type="ARBA" id="ARBA00022741"/>
    </source>
</evidence>
<comment type="caution">
    <text evidence="12">The sequence shown here is derived from an EMBL/GenBank/DDBJ whole genome shotgun (WGS) entry which is preliminary data.</text>
</comment>
<dbReference type="Gene3D" id="3.40.50.300">
    <property type="entry name" value="P-loop containing nucleotide triphosphate hydrolases"/>
    <property type="match status" value="1"/>
</dbReference>
<comment type="subcellular location">
    <subcellularLocation>
        <location evidence="1">Cell membrane</location>
        <topology evidence="1">Multi-pass membrane protein</topology>
    </subcellularLocation>
</comment>
<evidence type="ECO:0000256" key="2">
    <source>
        <dbReference type="ARBA" id="ARBA00022448"/>
    </source>
</evidence>
<dbReference type="InterPro" id="IPR011527">
    <property type="entry name" value="ABC1_TM_dom"/>
</dbReference>
<dbReference type="Pfam" id="PF00005">
    <property type="entry name" value="ABC_tran"/>
    <property type="match status" value="1"/>
</dbReference>
<evidence type="ECO:0000256" key="8">
    <source>
        <dbReference type="ARBA" id="ARBA00023136"/>
    </source>
</evidence>
<evidence type="ECO:0000313" key="12">
    <source>
        <dbReference type="EMBL" id="ODP28163.1"/>
    </source>
</evidence>
<dbReference type="InterPro" id="IPR039421">
    <property type="entry name" value="Type_1_exporter"/>
</dbReference>
<dbReference type="Proteomes" id="UP000094578">
    <property type="component" value="Unassembled WGS sequence"/>
</dbReference>
<evidence type="ECO:0000259" key="11">
    <source>
        <dbReference type="PROSITE" id="PS50929"/>
    </source>
</evidence>
<keyword evidence="8 9" id="KW-0472">Membrane</keyword>
<dbReference type="SMART" id="SM00382">
    <property type="entry name" value="AAA"/>
    <property type="match status" value="1"/>
</dbReference>
<dbReference type="InterPro" id="IPR036640">
    <property type="entry name" value="ABC1_TM_sf"/>
</dbReference>
<dbReference type="STRING" id="1886670.PTI45_02414"/>
<dbReference type="PROSITE" id="PS50929">
    <property type="entry name" value="ABC_TM1F"/>
    <property type="match status" value="1"/>
</dbReference>
<evidence type="ECO:0000256" key="9">
    <source>
        <dbReference type="SAM" id="Phobius"/>
    </source>
</evidence>
<dbReference type="GO" id="GO:0016887">
    <property type="term" value="F:ATP hydrolysis activity"/>
    <property type="evidence" value="ECO:0007669"/>
    <property type="project" value="InterPro"/>
</dbReference>
<reference evidence="12 13" key="1">
    <citation type="submission" date="2016-08" db="EMBL/GenBank/DDBJ databases">
        <title>Genome sequencing of Paenibacillus sp. TI45-13ar, isolated from Korean traditional nuruk.</title>
        <authorList>
            <person name="Kim S.-J."/>
        </authorList>
    </citation>
    <scope>NUCLEOTIDE SEQUENCE [LARGE SCALE GENOMIC DNA]</scope>
    <source>
        <strain evidence="12 13">TI45-13ar</strain>
    </source>
</reference>
<dbReference type="RefSeq" id="WP_069327835.1">
    <property type="nucleotide sequence ID" value="NZ_MDER01000042.1"/>
</dbReference>
<dbReference type="InterPro" id="IPR003439">
    <property type="entry name" value="ABC_transporter-like_ATP-bd"/>
</dbReference>
<gene>
    <name evidence="12" type="ORF">PTI45_02414</name>
</gene>
<keyword evidence="4 9" id="KW-0812">Transmembrane</keyword>
<keyword evidence="5" id="KW-0547">Nucleotide-binding</keyword>
<protein>
    <submittedName>
        <fullName evidence="12">Multidrug resistance-like ATP-binding protein MdlA</fullName>
    </submittedName>
</protein>
<dbReference type="Gene3D" id="1.20.1560.10">
    <property type="entry name" value="ABC transporter type 1, transmembrane domain"/>
    <property type="match status" value="1"/>
</dbReference>
<evidence type="ECO:0000256" key="7">
    <source>
        <dbReference type="ARBA" id="ARBA00022989"/>
    </source>
</evidence>
<keyword evidence="13" id="KW-1185">Reference proteome</keyword>
<dbReference type="AlphaFoldDB" id="A0A1E3L3D4"/>
<dbReference type="GO" id="GO:0015421">
    <property type="term" value="F:ABC-type oligopeptide transporter activity"/>
    <property type="evidence" value="ECO:0007669"/>
    <property type="project" value="TreeGrafter"/>
</dbReference>
<dbReference type="PANTHER" id="PTHR43394">
    <property type="entry name" value="ATP-DEPENDENT PERMEASE MDL1, MITOCHONDRIAL"/>
    <property type="match status" value="1"/>
</dbReference>
<dbReference type="PANTHER" id="PTHR43394:SF1">
    <property type="entry name" value="ATP-BINDING CASSETTE SUB-FAMILY B MEMBER 10, MITOCHONDRIAL"/>
    <property type="match status" value="1"/>
</dbReference>